<dbReference type="EnsemblFungi" id="PTTG_01295-t43_1">
    <property type="protein sequence ID" value="PTTG_01295-t43_1-p1"/>
    <property type="gene ID" value="PTTG_01295"/>
</dbReference>
<dbReference type="AlphaFoldDB" id="A0A180G2X0"/>
<name>A0A180G2X0_PUCT1</name>
<dbReference type="Proteomes" id="UP000005240">
    <property type="component" value="Unassembled WGS sequence"/>
</dbReference>
<protein>
    <recommendedName>
        <fullName evidence="4">No apical meristem-associated C-terminal domain-containing protein</fullName>
    </recommendedName>
</protein>
<proteinExistence type="predicted"/>
<dbReference type="PANTHER" id="PTHR45125:SF3">
    <property type="entry name" value="NO-APICAL-MERISTEM-ASSOCIATED CARBOXY-TERMINAL DOMAIN PROTEIN"/>
    <property type="match status" value="1"/>
</dbReference>
<organism evidence="1">
    <name type="scientific">Puccinia triticina (isolate 1-1 / race 1 (BBBD))</name>
    <name type="common">Brown leaf rust fungus</name>
    <dbReference type="NCBI Taxonomy" id="630390"/>
    <lineage>
        <taxon>Eukaryota</taxon>
        <taxon>Fungi</taxon>
        <taxon>Dikarya</taxon>
        <taxon>Basidiomycota</taxon>
        <taxon>Pucciniomycotina</taxon>
        <taxon>Pucciniomycetes</taxon>
        <taxon>Pucciniales</taxon>
        <taxon>Pucciniaceae</taxon>
        <taxon>Puccinia</taxon>
    </lineage>
</organism>
<reference evidence="1" key="2">
    <citation type="submission" date="2016-05" db="EMBL/GenBank/DDBJ databases">
        <title>Comparative analysis highlights variable genome content of wheat rusts and divergence of the mating loci.</title>
        <authorList>
            <person name="Cuomo C.A."/>
            <person name="Bakkeren G."/>
            <person name="Szabo L."/>
            <person name="Khalil H."/>
            <person name="Joly D."/>
            <person name="Goldberg J."/>
            <person name="Young S."/>
            <person name="Zeng Q."/>
            <person name="Fellers J."/>
        </authorList>
    </citation>
    <scope>NUCLEOTIDE SEQUENCE [LARGE SCALE GENOMIC DNA]</scope>
    <source>
        <strain evidence="1">1-1 BBBD Race 1</strain>
    </source>
</reference>
<reference evidence="2 3" key="3">
    <citation type="journal article" date="2017" name="G3 (Bethesda)">
        <title>Comparative analysis highlights variable genome content of wheat rusts and divergence of the mating loci.</title>
        <authorList>
            <person name="Cuomo C.A."/>
            <person name="Bakkeren G."/>
            <person name="Khalil H.B."/>
            <person name="Panwar V."/>
            <person name="Joly D."/>
            <person name="Linning R."/>
            <person name="Sakthikumar S."/>
            <person name="Song X."/>
            <person name="Adiconis X."/>
            <person name="Fan L."/>
            <person name="Goldberg J.M."/>
            <person name="Levin J.Z."/>
            <person name="Young S."/>
            <person name="Zeng Q."/>
            <person name="Anikster Y."/>
            <person name="Bruce M."/>
            <person name="Wang M."/>
            <person name="Yin C."/>
            <person name="McCallum B."/>
            <person name="Szabo L.J."/>
            <person name="Hulbert S."/>
            <person name="Chen X."/>
            <person name="Fellers J.P."/>
        </authorList>
    </citation>
    <scope>NUCLEOTIDE SEQUENCE</scope>
    <source>
        <strain evidence="3">Isolate 1-1 / race 1 (BBBD)</strain>
        <strain evidence="2">isolate 1-1 / race 1 (BBBD)</strain>
    </source>
</reference>
<evidence type="ECO:0008006" key="4">
    <source>
        <dbReference type="Google" id="ProtNLM"/>
    </source>
</evidence>
<reference evidence="1" key="1">
    <citation type="submission" date="2009-11" db="EMBL/GenBank/DDBJ databases">
        <authorList>
            <consortium name="The Broad Institute Genome Sequencing Platform"/>
            <person name="Ward D."/>
            <person name="Feldgarden M."/>
            <person name="Earl A."/>
            <person name="Young S.K."/>
            <person name="Zeng Q."/>
            <person name="Koehrsen M."/>
            <person name="Alvarado L."/>
            <person name="Berlin A."/>
            <person name="Bochicchio J."/>
            <person name="Borenstein D."/>
            <person name="Chapman S.B."/>
            <person name="Chen Z."/>
            <person name="Engels R."/>
            <person name="Freedman E."/>
            <person name="Gellesch M."/>
            <person name="Goldberg J."/>
            <person name="Griggs A."/>
            <person name="Gujja S."/>
            <person name="Heilman E."/>
            <person name="Heiman D."/>
            <person name="Hepburn T."/>
            <person name="Howarth C."/>
            <person name="Jen D."/>
            <person name="Larson L."/>
            <person name="Lewis B."/>
            <person name="Mehta T."/>
            <person name="Park D."/>
            <person name="Pearson M."/>
            <person name="Roberts A."/>
            <person name="Saif S."/>
            <person name="Shea T."/>
            <person name="Shenoy N."/>
            <person name="Sisk P."/>
            <person name="Stolte C."/>
            <person name="Sykes S."/>
            <person name="Thomson T."/>
            <person name="Walk T."/>
            <person name="White J."/>
            <person name="Yandava C."/>
            <person name="Izard J."/>
            <person name="Baranova O.V."/>
            <person name="Blanton J.M."/>
            <person name="Tanner A.C."/>
            <person name="Dewhirst F.E."/>
            <person name="Haas B."/>
            <person name="Nusbaum C."/>
            <person name="Birren B."/>
        </authorList>
    </citation>
    <scope>NUCLEOTIDE SEQUENCE [LARGE SCALE GENOMIC DNA]</scope>
    <source>
        <strain evidence="1">1-1 BBBD Race 1</strain>
    </source>
</reference>
<evidence type="ECO:0000313" key="2">
    <source>
        <dbReference type="EnsemblFungi" id="PTTG_01295-t43_1-p1"/>
    </source>
</evidence>
<dbReference type="EMBL" id="ADAS02000691">
    <property type="protein sequence ID" value="OAV86950.1"/>
    <property type="molecule type" value="Genomic_DNA"/>
</dbReference>
<evidence type="ECO:0000313" key="3">
    <source>
        <dbReference type="Proteomes" id="UP000005240"/>
    </source>
</evidence>
<evidence type="ECO:0000313" key="1">
    <source>
        <dbReference type="EMBL" id="OAV86950.1"/>
    </source>
</evidence>
<dbReference type="PANTHER" id="PTHR45125">
    <property type="entry name" value="F21J9.4-RELATED"/>
    <property type="match status" value="1"/>
</dbReference>
<sequence>MISSSTSYVYSEGIQLCQAWITVLEDVVVGTNQEGMTFWAQVKQCFKRYIRNSIQSASSLKTCWALLQKVIHKFQGCVNQVEQYSQSGASANDCLNRALQLFSKDQKTRFKHLVCHNILIKVPKWCAYVDENSKKAQEAGKNK</sequence>
<accession>A0A180G2X0</accession>
<reference evidence="2" key="4">
    <citation type="submission" date="2025-05" db="UniProtKB">
        <authorList>
            <consortium name="EnsemblFungi"/>
        </authorList>
    </citation>
    <scope>IDENTIFICATION</scope>
    <source>
        <strain evidence="2">isolate 1-1 / race 1 (BBBD)</strain>
    </source>
</reference>
<gene>
    <name evidence="1" type="ORF">PTTG_01295</name>
</gene>
<keyword evidence="3" id="KW-1185">Reference proteome</keyword>
<dbReference type="OrthoDB" id="2507429at2759"/>